<comment type="caution">
    <text evidence="4">The sequence shown here is derived from an EMBL/GenBank/DDBJ whole genome shotgun (WGS) entry which is preliminary data.</text>
</comment>
<feature type="region of interest" description="Disordered" evidence="1">
    <location>
        <begin position="246"/>
        <end position="333"/>
    </location>
</feature>
<dbReference type="AlphaFoldDB" id="A0A2V3IZ86"/>
<gene>
    <name evidence="4" type="ORF">BWQ96_02865</name>
</gene>
<evidence type="ECO:0000256" key="1">
    <source>
        <dbReference type="SAM" id="MobiDB-lite"/>
    </source>
</evidence>
<feature type="transmembrane region" description="Helical" evidence="2">
    <location>
        <begin position="822"/>
        <end position="853"/>
    </location>
</feature>
<dbReference type="GO" id="GO:0005509">
    <property type="term" value="F:calcium ion binding"/>
    <property type="evidence" value="ECO:0007669"/>
    <property type="project" value="InterPro"/>
</dbReference>
<feature type="compositionally biased region" description="Low complexity" evidence="1">
    <location>
        <begin position="308"/>
        <end position="327"/>
    </location>
</feature>
<evidence type="ECO:0000256" key="2">
    <source>
        <dbReference type="SAM" id="Phobius"/>
    </source>
</evidence>
<dbReference type="PROSITE" id="PS50222">
    <property type="entry name" value="EF_HAND_2"/>
    <property type="match status" value="1"/>
</dbReference>
<protein>
    <recommendedName>
        <fullName evidence="3">EF-hand domain-containing protein</fullName>
    </recommendedName>
</protein>
<feature type="compositionally biased region" description="Low complexity" evidence="1">
    <location>
        <begin position="14"/>
        <end position="25"/>
    </location>
</feature>
<dbReference type="InterPro" id="IPR006927">
    <property type="entry name" value="DUF639"/>
</dbReference>
<evidence type="ECO:0000313" key="4">
    <source>
        <dbReference type="EMBL" id="PXF47385.1"/>
    </source>
</evidence>
<dbReference type="OrthoDB" id="4315at2759"/>
<dbReference type="Proteomes" id="UP000247409">
    <property type="component" value="Unassembled WGS sequence"/>
</dbReference>
<dbReference type="STRING" id="448386.A0A2V3IZ86"/>
<feature type="domain" description="EF-hand" evidence="3">
    <location>
        <begin position="192"/>
        <end position="227"/>
    </location>
</feature>
<feature type="compositionally biased region" description="Basic and acidic residues" evidence="1">
    <location>
        <begin position="461"/>
        <end position="471"/>
    </location>
</feature>
<organism evidence="4 5">
    <name type="scientific">Gracilariopsis chorda</name>
    <dbReference type="NCBI Taxonomy" id="448386"/>
    <lineage>
        <taxon>Eukaryota</taxon>
        <taxon>Rhodophyta</taxon>
        <taxon>Florideophyceae</taxon>
        <taxon>Rhodymeniophycidae</taxon>
        <taxon>Gracilariales</taxon>
        <taxon>Gracilariaceae</taxon>
        <taxon>Gracilariopsis</taxon>
    </lineage>
</organism>
<feature type="region of interest" description="Disordered" evidence="1">
    <location>
        <begin position="71"/>
        <end position="116"/>
    </location>
</feature>
<dbReference type="InterPro" id="IPR002048">
    <property type="entry name" value="EF_hand_dom"/>
</dbReference>
<dbReference type="PANTHER" id="PTHR31860:SF6">
    <property type="entry name" value="HEAT-INDUCIBLE TRANSCRIPTION REPRESSOR (DUF639)"/>
    <property type="match status" value="1"/>
</dbReference>
<evidence type="ECO:0000313" key="5">
    <source>
        <dbReference type="Proteomes" id="UP000247409"/>
    </source>
</evidence>
<dbReference type="PANTHER" id="PTHR31860">
    <property type="entry name" value="HEAT-INDUCIBLE TRANSCRIPTION REPRESSOR (DUF639)-RELATED"/>
    <property type="match status" value="1"/>
</dbReference>
<evidence type="ECO:0000259" key="3">
    <source>
        <dbReference type="PROSITE" id="PS50222"/>
    </source>
</evidence>
<proteinExistence type="predicted"/>
<feature type="compositionally biased region" description="Low complexity" evidence="1">
    <location>
        <begin position="82"/>
        <end position="96"/>
    </location>
</feature>
<dbReference type="EMBL" id="NBIV01000025">
    <property type="protein sequence ID" value="PXF47385.1"/>
    <property type="molecule type" value="Genomic_DNA"/>
</dbReference>
<keyword evidence="2" id="KW-0812">Transmembrane</keyword>
<sequence>MSNTVPSAPPSSPPSSAVVDGVNGLNDGGREEGDVELAIFRRIRNNLSSNSLKNAAMRRLRGPTSLVSTIQDPLSMFRDAPDNSSDTATDSDGTTSLEPNSGSFPPSDVADTENDSAEPLAFTTGSTWRDAVIHACADLLSKSLEELQLEYAATSAAPGSSTTAFSTGFEPSPRDLGDFVIMATLRTRDPLSMQNASSWLFNLMDRNGSGFVLREEFVRYTPFIGPATDAAVAGIVFDELTKEQVRRSTQLDNAHDRRNQNRRRDYPKQQRRERNPDRKEPSVASNVRLRRNSPGPRRRSRSRDATRSNRNSANPNLSSDDSPADSSDVPKSQSDDLYPLDLALRFDTWKPFFDAILDKNACYDNDWSRVKSELGIDPSEVLIKSQGAIDHSDIFPTLGKLFVSQRYLVFMAAVGKNHYVARLGTIADISTGSIPFMLRDSFEIKLETETRAARDGLLTVVRDEPEAEGTKSRSSAGSREEDRETMSQHVGRLMRHFMAARKPLVFSLLEFRETRKRDNWVRLISEMVAAHKLHIHLGFGSSGRAVPSIPQGADESSVNQDQKEEEPNSKKNESPNHSKSGKSLNYLRSPFRNEPSPPLLAVAAHSNIVRYRALRRVTQKSVTDSLMIFSFPDQKHQLINWYAESVRAHERQSGRTWIGRALAAIRENMEVNECLYQAQDTEPFDVGRLGDAIGRFAELCAPLARVIQFLNYLFQWRNPSATILAILVCVAIAAKGLVNFVPAALVFFQAAWVVETKYNWLGLGMGRAGKEDAEKRQANVLEMVAQVHDVLMAAQNVLNRMNRELGKVQALFLWGCEDWQSWVAVGALCVVGFVLLVVPGRTLFLLMFFMFFFNHFLPPSNPGIRFWQTVPPRMDDRKVKKKKGMVARQIRHSKKAVRGKT</sequence>
<feature type="transmembrane region" description="Helical" evidence="2">
    <location>
        <begin position="723"/>
        <end position="748"/>
    </location>
</feature>
<keyword evidence="2" id="KW-0472">Membrane</keyword>
<feature type="compositionally biased region" description="Basic residues" evidence="1">
    <location>
        <begin position="288"/>
        <end position="301"/>
    </location>
</feature>
<feature type="region of interest" description="Disordered" evidence="1">
    <location>
        <begin position="545"/>
        <end position="588"/>
    </location>
</feature>
<feature type="compositionally biased region" description="Basic and acidic residues" evidence="1">
    <location>
        <begin position="253"/>
        <end position="281"/>
    </location>
</feature>
<feature type="region of interest" description="Disordered" evidence="1">
    <location>
        <begin position="457"/>
        <end position="488"/>
    </location>
</feature>
<dbReference type="Pfam" id="PF04842">
    <property type="entry name" value="DUF639"/>
    <property type="match status" value="1"/>
</dbReference>
<name>A0A2V3IZ86_9FLOR</name>
<feature type="region of interest" description="Disordered" evidence="1">
    <location>
        <begin position="1"/>
        <end position="31"/>
    </location>
</feature>
<feature type="compositionally biased region" description="Basic and acidic residues" evidence="1">
    <location>
        <begin position="561"/>
        <end position="576"/>
    </location>
</feature>
<accession>A0A2V3IZ86</accession>
<keyword evidence="2" id="KW-1133">Transmembrane helix</keyword>
<reference evidence="4 5" key="1">
    <citation type="journal article" date="2018" name="Mol. Biol. Evol.">
        <title>Analysis of the draft genome of the red seaweed Gracilariopsis chorda provides insights into genome size evolution in Rhodophyta.</title>
        <authorList>
            <person name="Lee J."/>
            <person name="Yang E.C."/>
            <person name="Graf L."/>
            <person name="Yang J.H."/>
            <person name="Qiu H."/>
            <person name="Zel Zion U."/>
            <person name="Chan C.X."/>
            <person name="Stephens T.G."/>
            <person name="Weber A.P.M."/>
            <person name="Boo G.H."/>
            <person name="Boo S.M."/>
            <person name="Kim K.M."/>
            <person name="Shin Y."/>
            <person name="Jung M."/>
            <person name="Lee S.J."/>
            <person name="Yim H.S."/>
            <person name="Lee J.H."/>
            <person name="Bhattacharya D."/>
            <person name="Yoon H.S."/>
        </authorList>
    </citation>
    <scope>NUCLEOTIDE SEQUENCE [LARGE SCALE GENOMIC DNA]</scope>
    <source>
        <strain evidence="4 5">SKKU-2015</strain>
        <tissue evidence="4">Whole body</tissue>
    </source>
</reference>
<keyword evidence="5" id="KW-1185">Reference proteome</keyword>